<dbReference type="Proteomes" id="UP000004315">
    <property type="component" value="Unassembled WGS sequence"/>
</dbReference>
<protein>
    <submittedName>
        <fullName evidence="1">Uncharacterized protein</fullName>
    </submittedName>
</protein>
<organism evidence="1 2">
    <name type="scientific">Holdemanella biformis DSM 3989</name>
    <dbReference type="NCBI Taxonomy" id="518637"/>
    <lineage>
        <taxon>Bacteria</taxon>
        <taxon>Bacillati</taxon>
        <taxon>Bacillota</taxon>
        <taxon>Erysipelotrichia</taxon>
        <taxon>Erysipelotrichales</taxon>
        <taxon>Erysipelotrichaceae</taxon>
        <taxon>Holdemanella</taxon>
    </lineage>
</organism>
<dbReference type="AlphaFoldDB" id="B7C856"/>
<comment type="caution">
    <text evidence="1">The sequence shown here is derived from an EMBL/GenBank/DDBJ whole genome shotgun (WGS) entry which is preliminary data.</text>
</comment>
<dbReference type="EMBL" id="ABYT01000027">
    <property type="protein sequence ID" value="EEC91030.1"/>
    <property type="molecule type" value="Genomic_DNA"/>
</dbReference>
<dbReference type="HOGENOM" id="CLU_3310928_0_0_9"/>
<accession>B7C856</accession>
<dbReference type="STRING" id="518637.EUBIFOR_00360"/>
<keyword evidence="2" id="KW-1185">Reference proteome</keyword>
<sequence>MDELKILAVSKRVSKLLKVGIIEFVKRYGKGKYKFKHKV</sequence>
<evidence type="ECO:0000313" key="2">
    <source>
        <dbReference type="Proteomes" id="UP000004315"/>
    </source>
</evidence>
<gene>
    <name evidence="1" type="ORF">EUBIFOR_00360</name>
</gene>
<evidence type="ECO:0000313" key="1">
    <source>
        <dbReference type="EMBL" id="EEC91030.1"/>
    </source>
</evidence>
<reference evidence="1 2" key="1">
    <citation type="submission" date="2008-11" db="EMBL/GenBank/DDBJ databases">
        <title>Draft genome sequence of Eubacterium biforme (DSM 3989).</title>
        <authorList>
            <person name="Sudarsanam P."/>
            <person name="Ley R."/>
            <person name="Guruge J."/>
            <person name="Turnbaugh P.J."/>
            <person name="Mahowald M."/>
            <person name="Liep D."/>
            <person name="Gordon J."/>
        </authorList>
    </citation>
    <scope>NUCLEOTIDE SEQUENCE [LARGE SCALE GENOMIC DNA]</scope>
    <source>
        <strain evidence="1 2">DSM 3989</strain>
    </source>
</reference>
<proteinExistence type="predicted"/>
<name>B7C856_9FIRM</name>